<comment type="caution">
    <text evidence="2">The sequence shown here is derived from an EMBL/GenBank/DDBJ whole genome shotgun (WGS) entry which is preliminary data.</text>
</comment>
<feature type="compositionally biased region" description="Basic residues" evidence="1">
    <location>
        <begin position="334"/>
        <end position="345"/>
    </location>
</feature>
<feature type="region of interest" description="Disordered" evidence="1">
    <location>
        <begin position="622"/>
        <end position="645"/>
    </location>
</feature>
<evidence type="ECO:0000313" key="3">
    <source>
        <dbReference type="Proteomes" id="UP001224775"/>
    </source>
</evidence>
<evidence type="ECO:0000313" key="2">
    <source>
        <dbReference type="EMBL" id="KAK1737603.1"/>
    </source>
</evidence>
<sequence>MTDNASAAAAVNNINESDAQSSSVPYVIRVTFLGVAGILVNPPNNNPDDAGPRLQSAHINFPPPSNLRAVASISRTYKSGGKPSGLSNCLSKPASSGGGSSEINSSNSEIDKASALSAEPERFVAVWNDDCQDLNQNLINTSNDVAFEADLVPSMGESENDPSSTYAPKTFCVTLGLAPNNVEDEITPNEGGGGGAVGPMVAIPIGFSHLIINGEETLNGRRKQLDLPLTSVSNLIGPFGVESPLMKLTKAADGADVTEAKTKKSKSIVKRMFKKGTKSANGADRSIFQLGRLPNNEERNLFLERFGVDQSGDAIVRVALEVFPRGSDLEKTFKQKAKLRKRKQRKQAETKNSARVTPSAIHSSMSERRDDISAVSSSSLVDDADDGSADSDCSQSYTQISSDGEESWDNGNTGSWGDDEETFATFEDTVVTMDTMDTRDKSLPPPTPNTKGVFGRMFDCAVPTCTKEDDYLMVDDVAGDGVSHYNIDAVASAMASMSMSVNGQETDKNSMSNGSPEKNIPSRVVTTKVRESAKTKESDAAKVLIPSPVVIPKPQKSTEDGPHEDVAEVLKFNALSIQLQESTESKHYSDVPGGSNLNETMVFPPRIAETVIKAKDAVPKKKEKTRGGFFRRNHSTKKEKKSTAAMKTPPLAEILPGIIMDQIEDEIEGHEFTLAQHSQNSF</sequence>
<evidence type="ECO:0000256" key="1">
    <source>
        <dbReference type="SAM" id="MobiDB-lite"/>
    </source>
</evidence>
<feature type="compositionally biased region" description="Polar residues" evidence="1">
    <location>
        <begin position="350"/>
        <end position="364"/>
    </location>
</feature>
<feature type="compositionally biased region" description="Basic residues" evidence="1">
    <location>
        <begin position="622"/>
        <end position="640"/>
    </location>
</feature>
<accession>A0AAD8Y184</accession>
<protein>
    <submittedName>
        <fullName evidence="2">Uncharacterized protein</fullName>
    </submittedName>
</protein>
<dbReference type="EMBL" id="JATAAI010000025">
    <property type="protein sequence ID" value="KAK1737603.1"/>
    <property type="molecule type" value="Genomic_DNA"/>
</dbReference>
<dbReference type="AlphaFoldDB" id="A0AAD8Y184"/>
<organism evidence="2 3">
    <name type="scientific">Skeletonema marinoi</name>
    <dbReference type="NCBI Taxonomy" id="267567"/>
    <lineage>
        <taxon>Eukaryota</taxon>
        <taxon>Sar</taxon>
        <taxon>Stramenopiles</taxon>
        <taxon>Ochrophyta</taxon>
        <taxon>Bacillariophyta</taxon>
        <taxon>Coscinodiscophyceae</taxon>
        <taxon>Thalassiosirophycidae</taxon>
        <taxon>Thalassiosirales</taxon>
        <taxon>Skeletonemataceae</taxon>
        <taxon>Skeletonema</taxon>
        <taxon>Skeletonema marinoi-dohrnii complex</taxon>
    </lineage>
</organism>
<keyword evidence="3" id="KW-1185">Reference proteome</keyword>
<proteinExistence type="predicted"/>
<reference evidence="2" key="1">
    <citation type="submission" date="2023-06" db="EMBL/GenBank/DDBJ databases">
        <title>Survivors Of The Sea: Transcriptome response of Skeletonema marinoi to long-term dormancy.</title>
        <authorList>
            <person name="Pinder M.I.M."/>
            <person name="Kourtchenko O."/>
            <person name="Robertson E.K."/>
            <person name="Larsson T."/>
            <person name="Maumus F."/>
            <person name="Osuna-Cruz C.M."/>
            <person name="Vancaester E."/>
            <person name="Stenow R."/>
            <person name="Vandepoele K."/>
            <person name="Ploug H."/>
            <person name="Bruchert V."/>
            <person name="Godhe A."/>
            <person name="Topel M."/>
        </authorList>
    </citation>
    <scope>NUCLEOTIDE SEQUENCE</scope>
    <source>
        <strain evidence="2">R05AC</strain>
    </source>
</reference>
<gene>
    <name evidence="2" type="ORF">QTG54_011889</name>
</gene>
<feature type="region of interest" description="Disordered" evidence="1">
    <location>
        <begin position="79"/>
        <end position="106"/>
    </location>
</feature>
<dbReference type="Proteomes" id="UP001224775">
    <property type="component" value="Unassembled WGS sequence"/>
</dbReference>
<feature type="region of interest" description="Disordered" evidence="1">
    <location>
        <begin position="333"/>
        <end position="420"/>
    </location>
</feature>
<name>A0AAD8Y184_9STRA</name>
<feature type="compositionally biased region" description="Polar residues" evidence="1">
    <location>
        <begin position="85"/>
        <end position="94"/>
    </location>
</feature>